<dbReference type="Pfam" id="PF13432">
    <property type="entry name" value="TPR_16"/>
    <property type="match status" value="1"/>
</dbReference>
<dbReference type="AlphaFoldDB" id="A0A061RFK4"/>
<keyword evidence="5 11" id="KW-0808">Transferase</keyword>
<dbReference type="SUPFAM" id="SSF48452">
    <property type="entry name" value="TPR-like"/>
    <property type="match status" value="2"/>
</dbReference>
<dbReference type="PROSITE" id="PS50005">
    <property type="entry name" value="TPR"/>
    <property type="match status" value="8"/>
</dbReference>
<evidence type="ECO:0000259" key="10">
    <source>
        <dbReference type="Pfam" id="PF13844"/>
    </source>
</evidence>
<dbReference type="InterPro" id="IPR019734">
    <property type="entry name" value="TPR_rpt"/>
</dbReference>
<name>A0A061RFK4_9CHLO</name>
<evidence type="ECO:0000256" key="2">
    <source>
        <dbReference type="ARBA" id="ARBA00005386"/>
    </source>
</evidence>
<dbReference type="FunFam" id="3.40.50.2000:FF:000070">
    <property type="entry name" value="probable UDP-N-acetylglucosamine--peptide N-acetylglucosaminyltransferase SEC"/>
    <property type="match status" value="1"/>
</dbReference>
<feature type="compositionally biased region" description="Basic and acidic residues" evidence="9">
    <location>
        <begin position="103"/>
        <end position="114"/>
    </location>
</feature>
<dbReference type="Gene3D" id="3.40.50.2000">
    <property type="entry name" value="Glycogen Phosphorylase B"/>
    <property type="match status" value="1"/>
</dbReference>
<evidence type="ECO:0000256" key="6">
    <source>
        <dbReference type="ARBA" id="ARBA00022737"/>
    </source>
</evidence>
<gene>
    <name evidence="11" type="primary">OGT</name>
    <name evidence="11" type="ORF">TSPGSL018_6056</name>
</gene>
<organism evidence="11">
    <name type="scientific">Tetraselmis sp. GSL018</name>
    <dbReference type="NCBI Taxonomy" id="582737"/>
    <lineage>
        <taxon>Eukaryota</taxon>
        <taxon>Viridiplantae</taxon>
        <taxon>Chlorophyta</taxon>
        <taxon>core chlorophytes</taxon>
        <taxon>Chlorodendrophyceae</taxon>
        <taxon>Chlorodendrales</taxon>
        <taxon>Chlorodendraceae</taxon>
        <taxon>Tetraselmis</taxon>
    </lineage>
</organism>
<dbReference type="GO" id="GO:0097363">
    <property type="term" value="F:protein O-acetylglucosaminyltransferase activity"/>
    <property type="evidence" value="ECO:0007669"/>
    <property type="project" value="UniProtKB-EC"/>
</dbReference>
<comment type="similarity">
    <text evidence="2">Belongs to the glycosyltransferase 41 family. O-GlcNAc transferase subfamily.</text>
</comment>
<feature type="repeat" description="TPR" evidence="8">
    <location>
        <begin position="506"/>
        <end position="539"/>
    </location>
</feature>
<evidence type="ECO:0000256" key="1">
    <source>
        <dbReference type="ARBA" id="ARBA00004922"/>
    </source>
</evidence>
<evidence type="ECO:0000256" key="9">
    <source>
        <dbReference type="SAM" id="MobiDB-lite"/>
    </source>
</evidence>
<feature type="repeat" description="TPR" evidence="8">
    <location>
        <begin position="391"/>
        <end position="424"/>
    </location>
</feature>
<feature type="repeat" description="TPR" evidence="8">
    <location>
        <begin position="253"/>
        <end position="286"/>
    </location>
</feature>
<dbReference type="PANTHER" id="PTHR44366:SF1">
    <property type="entry name" value="UDP-N-ACETYLGLUCOSAMINE--PEPTIDE N-ACETYLGLUCOSAMINYLTRANSFERASE 110 KDA SUBUNIT"/>
    <property type="match status" value="1"/>
</dbReference>
<protein>
    <recommendedName>
        <fullName evidence="3">protein O-GlcNAc transferase</fullName>
        <ecNumber evidence="3">2.4.1.255</ecNumber>
    </recommendedName>
</protein>
<feature type="repeat" description="TPR" evidence="8">
    <location>
        <begin position="219"/>
        <end position="252"/>
    </location>
</feature>
<dbReference type="InterPro" id="IPR011990">
    <property type="entry name" value="TPR-like_helical_dom_sf"/>
</dbReference>
<dbReference type="Pfam" id="PF13414">
    <property type="entry name" value="TPR_11"/>
    <property type="match status" value="2"/>
</dbReference>
<dbReference type="Gene3D" id="1.25.40.10">
    <property type="entry name" value="Tetratricopeptide repeat domain"/>
    <property type="match status" value="4"/>
</dbReference>
<feature type="repeat" description="TPR" evidence="8">
    <location>
        <begin position="185"/>
        <end position="218"/>
    </location>
</feature>
<keyword evidence="6" id="KW-0677">Repeat</keyword>
<dbReference type="GO" id="GO:0006493">
    <property type="term" value="P:protein O-linked glycosylation"/>
    <property type="evidence" value="ECO:0007669"/>
    <property type="project" value="InterPro"/>
</dbReference>
<evidence type="ECO:0000313" key="11">
    <source>
        <dbReference type="EMBL" id="JAC69574.1"/>
    </source>
</evidence>
<dbReference type="SMART" id="SM00028">
    <property type="entry name" value="TPR"/>
    <property type="match status" value="10"/>
</dbReference>
<feature type="repeat" description="TPR" evidence="8">
    <location>
        <begin position="357"/>
        <end position="390"/>
    </location>
</feature>
<feature type="repeat" description="TPR" evidence="8">
    <location>
        <begin position="425"/>
        <end position="458"/>
    </location>
</feature>
<sequence>MAGLVLQPGALYGSLVKQQNESSGVAEDAKELTGEYRTDILPSQWGQLTSALSPAWPQSSAASYSSQGAAMHSLNALVSQHSPAQQLLSESDARTGLSQQSDGLHHSHGADHFTRTTTTTLGPDGSQVEVPHITSSGFTPPSVLSPGVVNYEELLRLAHTAYRSGEYRRALTLAHPYYLAYPTSTSVLLLIGAIYYQLRNYEQCIAFNDRCILLDPTMAEAHANMANALQQSGNLDMAIIYYQSALRLKPTFTDAYNNMAGAFIQKGMLVQAIECYNAALRINPNLADVHSNLGDLWKMQGESGRQSAEREYFASLSIDRQYAPAWRGLGDLYRDAGNFDQALGCFHEATRARPSYAEAFTGMGLCLKELKRLDEAEEAYKMVVKLRPSCALSIGNLAGICYERNKLEAAIALYRQAIQLEPNFPEAYNNLGNALREAGRADEAIACYTACIQLQFTPLGLQGGPAAVQRLCVAYNNLSGILKMQGRVAESIQCYEQVATLQPESPEAHANLASTYKDSARHDLAIVSYKRALALRPDFPEAFANLVHSLQCVCSWTDRQKLFQRLTKEVLRDIAAGRLPPVQPFHAMAYPFAADLALTISRKYAEHCAKGAARLGCPALAHPPARRLVNGERLRVGYVSSDFGNHPLSHLMNSVFGLHNRDTVEVFCYALSPPDGSEWRTNIQNDAEHFLDVSSWTTVAIAHKISEDRIQVLINLNGYTKGARNEIFALRPAPVQASYMGFPATTGADYLPYLITDKVVAPPSLHHCYSEHLVLMPHCYFVNDHKQSVPEVLDTSSAPPPGCTRGELGLPEDKIVYHCSNQLYKYDPETFTTWCNILRRVPDSVLWLLRFPPYGEPNIRSEAAARGVDPARIIFTDVAAKATHIRRSGLADVFLDTPLCNAHTTGCDVLWAGTPIVTLPLERMASRVAASLCTAAGFGPEMVVESQQEYEERAVELGTNHGARLDLRRRLCEARLTCPLFDTKGWVEDFERVLLQMWEIHASGESPRSFELEPRDPQTS</sequence>
<dbReference type="Gene3D" id="3.40.50.11380">
    <property type="match status" value="1"/>
</dbReference>
<feature type="repeat" description="TPR" evidence="8">
    <location>
        <begin position="323"/>
        <end position="356"/>
    </location>
</feature>
<feature type="domain" description="O-GlcNAc transferase C-terminal" evidence="10">
    <location>
        <begin position="804"/>
        <end position="989"/>
    </location>
</feature>
<reference evidence="11" key="1">
    <citation type="submission" date="2014-05" db="EMBL/GenBank/DDBJ databases">
        <title>The transcriptome of the halophilic microalga Tetraselmis sp. GSL018 isolated from the Great Salt Lake, Utah.</title>
        <authorList>
            <person name="Jinkerson R.E."/>
            <person name="D'Adamo S."/>
            <person name="Posewitz M.C."/>
        </authorList>
    </citation>
    <scope>NUCLEOTIDE SEQUENCE</scope>
    <source>
        <strain evidence="11">GSL018</strain>
    </source>
</reference>
<dbReference type="EC" id="2.4.1.255" evidence="3"/>
<comment type="pathway">
    <text evidence="1">Protein modification; protein glycosylation.</text>
</comment>
<proteinExistence type="inferred from homology"/>
<evidence type="ECO:0000256" key="7">
    <source>
        <dbReference type="ARBA" id="ARBA00022803"/>
    </source>
</evidence>
<evidence type="ECO:0000256" key="8">
    <source>
        <dbReference type="PROSITE-ProRule" id="PRU00339"/>
    </source>
</evidence>
<dbReference type="UniPathway" id="UPA00378"/>
<dbReference type="PANTHER" id="PTHR44366">
    <property type="entry name" value="UDP-N-ACETYLGLUCOSAMINE--PEPTIDE N-ACETYLGLUCOSAMINYLTRANSFERASE 110 KDA SUBUNIT"/>
    <property type="match status" value="1"/>
</dbReference>
<feature type="region of interest" description="Disordered" evidence="9">
    <location>
        <begin position="81"/>
        <end position="137"/>
    </location>
</feature>
<feature type="domain" description="O-GlcNAc transferase C-terminal" evidence="10">
    <location>
        <begin position="553"/>
        <end position="792"/>
    </location>
</feature>
<dbReference type="EMBL" id="GBEZ01016701">
    <property type="protein sequence ID" value="JAC69574.1"/>
    <property type="molecule type" value="Transcribed_RNA"/>
</dbReference>
<dbReference type="Pfam" id="PF13844">
    <property type="entry name" value="Glyco_transf_41"/>
    <property type="match status" value="2"/>
</dbReference>
<accession>A0A061RFK4</accession>
<dbReference type="InterPro" id="IPR037919">
    <property type="entry name" value="OGT"/>
</dbReference>
<dbReference type="InterPro" id="IPR029489">
    <property type="entry name" value="OGT/SEC/SPY_C"/>
</dbReference>
<dbReference type="Pfam" id="PF00515">
    <property type="entry name" value="TPR_1"/>
    <property type="match status" value="1"/>
</dbReference>
<keyword evidence="4 11" id="KW-0328">Glycosyltransferase</keyword>
<dbReference type="Pfam" id="PF13181">
    <property type="entry name" value="TPR_8"/>
    <property type="match status" value="3"/>
</dbReference>
<evidence type="ECO:0000256" key="4">
    <source>
        <dbReference type="ARBA" id="ARBA00022676"/>
    </source>
</evidence>
<evidence type="ECO:0000256" key="3">
    <source>
        <dbReference type="ARBA" id="ARBA00011970"/>
    </source>
</evidence>
<keyword evidence="7 8" id="KW-0802">TPR repeat</keyword>
<evidence type="ECO:0000256" key="5">
    <source>
        <dbReference type="ARBA" id="ARBA00022679"/>
    </source>
</evidence>